<feature type="transmembrane region" description="Helical" evidence="10">
    <location>
        <begin position="76"/>
        <end position="99"/>
    </location>
</feature>
<dbReference type="AlphaFoldDB" id="A0A1X9PB51"/>
<dbReference type="GO" id="GO:0005886">
    <property type="term" value="C:plasma membrane"/>
    <property type="evidence" value="ECO:0007669"/>
    <property type="project" value="UniProtKB-SubCell"/>
</dbReference>
<evidence type="ECO:0000256" key="5">
    <source>
        <dbReference type="ARBA" id="ARBA00022725"/>
    </source>
</evidence>
<organism evidence="11">
    <name type="scientific">Conogethes punctiferalis</name>
    <name type="common">Durian fruit borer</name>
    <name type="synonym">Astura punctiferalis</name>
    <dbReference type="NCBI Taxonomy" id="1133088"/>
    <lineage>
        <taxon>Eukaryota</taxon>
        <taxon>Metazoa</taxon>
        <taxon>Ecdysozoa</taxon>
        <taxon>Arthropoda</taxon>
        <taxon>Hexapoda</taxon>
        <taxon>Insecta</taxon>
        <taxon>Pterygota</taxon>
        <taxon>Neoptera</taxon>
        <taxon>Endopterygota</taxon>
        <taxon>Lepidoptera</taxon>
        <taxon>Glossata</taxon>
        <taxon>Ditrysia</taxon>
        <taxon>Pyraloidea</taxon>
        <taxon>Crambidae</taxon>
        <taxon>Spilomelinae</taxon>
        <taxon>Conogethes</taxon>
    </lineage>
</organism>
<comment type="similarity">
    <text evidence="10">Belongs to the insect chemoreceptor superfamily. Heteromeric odorant receptor channel (TC 1.A.69) family.</text>
</comment>
<feature type="transmembrane region" description="Helical" evidence="10">
    <location>
        <begin position="47"/>
        <end position="64"/>
    </location>
</feature>
<feature type="transmembrane region" description="Helical" evidence="10">
    <location>
        <begin position="134"/>
        <end position="155"/>
    </location>
</feature>
<proteinExistence type="evidence at transcript level"/>
<dbReference type="PANTHER" id="PTHR21137">
    <property type="entry name" value="ODORANT RECEPTOR"/>
    <property type="match status" value="1"/>
</dbReference>
<keyword evidence="8 10" id="KW-0675">Receptor</keyword>
<dbReference type="GO" id="GO:0004984">
    <property type="term" value="F:olfactory receptor activity"/>
    <property type="evidence" value="ECO:0007669"/>
    <property type="project" value="InterPro"/>
</dbReference>
<keyword evidence="7 10" id="KW-0472">Membrane</keyword>
<dbReference type="GO" id="GO:0005549">
    <property type="term" value="F:odorant binding"/>
    <property type="evidence" value="ECO:0007669"/>
    <property type="project" value="InterPro"/>
</dbReference>
<evidence type="ECO:0000313" key="11">
    <source>
        <dbReference type="EMBL" id="ARO76459.1"/>
    </source>
</evidence>
<feature type="transmembrane region" description="Helical" evidence="10">
    <location>
        <begin position="279"/>
        <end position="302"/>
    </location>
</feature>
<dbReference type="SMR" id="A0A1X9PB51"/>
<evidence type="ECO:0000256" key="7">
    <source>
        <dbReference type="ARBA" id="ARBA00023136"/>
    </source>
</evidence>
<dbReference type="PANTHER" id="PTHR21137:SF35">
    <property type="entry name" value="ODORANT RECEPTOR 19A-RELATED"/>
    <property type="match status" value="1"/>
</dbReference>
<keyword evidence="3 10" id="KW-0716">Sensory transduction</keyword>
<keyword evidence="2" id="KW-1003">Cell membrane</keyword>
<evidence type="ECO:0000256" key="10">
    <source>
        <dbReference type="RuleBase" id="RU351113"/>
    </source>
</evidence>
<keyword evidence="4 10" id="KW-0812">Transmembrane</keyword>
<dbReference type="GO" id="GO:0007165">
    <property type="term" value="P:signal transduction"/>
    <property type="evidence" value="ECO:0007669"/>
    <property type="project" value="UniProtKB-KW"/>
</dbReference>
<dbReference type="Pfam" id="PF02949">
    <property type="entry name" value="7tm_6"/>
    <property type="match status" value="1"/>
</dbReference>
<keyword evidence="5 10" id="KW-0552">Olfaction</keyword>
<sequence>MLSIKKKIISWLKKLEDPKHPLLGPNIKILYLFGIWQTPRTKIRNRLYNIVHVSTFFYVLSQFIDLYKQRNDFNKALNNLSLTSIGVICSAKCIAYVLCQPQWQKLVAKISEEELTQMKKRDVKVVKKMEEYKLYARVVSYMFWVLVLLTNITLIGTPLLKLLISSTFRENIHKGLEEYPQIMSCWFPFDYMKMPGYAYSCVIQIVMALQGSGVLAGHDANAITIMTFMKGQMQILREKCVKIFDTDENEGPNEFMTRMKECHRHHNFLLEQSNLFNSLLSPVMFVYILICSMAICCSVVQFSSEEATSEQKLWAVQYTLAQIAQLFLFCWHGNEVFVESKDVDMGVYSSDWWKADARLRRHVVLLAGKLNRPILYSAGPFSDLTLPTFVSIMKGSYSFFTLFSQMQEDN</sequence>
<accession>A0A1X9PB51</accession>
<evidence type="ECO:0000256" key="9">
    <source>
        <dbReference type="ARBA" id="ARBA00023224"/>
    </source>
</evidence>
<evidence type="ECO:0000256" key="3">
    <source>
        <dbReference type="ARBA" id="ARBA00022606"/>
    </source>
</evidence>
<name>A0A1X9PB51_CONPF</name>
<comment type="caution">
    <text evidence="10">Lacks conserved residue(s) required for the propagation of feature annotation.</text>
</comment>
<keyword evidence="9 10" id="KW-0807">Transducer</keyword>
<keyword evidence="6 10" id="KW-1133">Transmembrane helix</keyword>
<dbReference type="InterPro" id="IPR004117">
    <property type="entry name" value="7tm6_olfct_rcpt"/>
</dbReference>
<dbReference type="EMBL" id="KX084504">
    <property type="protein sequence ID" value="ARO76459.1"/>
    <property type="molecule type" value="mRNA"/>
</dbReference>
<evidence type="ECO:0000256" key="2">
    <source>
        <dbReference type="ARBA" id="ARBA00022475"/>
    </source>
</evidence>
<comment type="subcellular location">
    <subcellularLocation>
        <location evidence="1 10">Cell membrane</location>
        <topology evidence="1 10">Multi-pass membrane protein</topology>
    </subcellularLocation>
</comment>
<protein>
    <recommendedName>
        <fullName evidence="10">Odorant receptor</fullName>
    </recommendedName>
</protein>
<gene>
    <name evidence="11" type="primary">OR54</name>
</gene>
<evidence type="ECO:0000256" key="8">
    <source>
        <dbReference type="ARBA" id="ARBA00023170"/>
    </source>
</evidence>
<evidence type="ECO:0000256" key="6">
    <source>
        <dbReference type="ARBA" id="ARBA00022989"/>
    </source>
</evidence>
<reference evidence="11" key="1">
    <citation type="submission" date="2016-04" db="EMBL/GenBank/DDBJ databases">
        <title>Deep sequencing-based transcriptome analysis of the yellow peach moth Conogethes punctiferalis (Guenee) antennae.</title>
        <authorList>
            <person name="Ge X."/>
            <person name="Zhang T."/>
            <person name="Wang Z."/>
            <person name="He K."/>
            <person name="Bai S."/>
        </authorList>
    </citation>
    <scope>NUCLEOTIDE SEQUENCE</scope>
</reference>
<feature type="transmembrane region" description="Helical" evidence="10">
    <location>
        <begin position="196"/>
        <end position="216"/>
    </location>
</feature>
<evidence type="ECO:0000256" key="1">
    <source>
        <dbReference type="ARBA" id="ARBA00004651"/>
    </source>
</evidence>
<evidence type="ECO:0000256" key="4">
    <source>
        <dbReference type="ARBA" id="ARBA00022692"/>
    </source>
</evidence>